<dbReference type="InterPro" id="IPR001753">
    <property type="entry name" value="Enoyl-CoA_hydra/iso"/>
</dbReference>
<organism evidence="4 5">
    <name type="scientific">Venturia effusa</name>
    <dbReference type="NCBI Taxonomy" id="50376"/>
    <lineage>
        <taxon>Eukaryota</taxon>
        <taxon>Fungi</taxon>
        <taxon>Dikarya</taxon>
        <taxon>Ascomycota</taxon>
        <taxon>Pezizomycotina</taxon>
        <taxon>Dothideomycetes</taxon>
        <taxon>Pleosporomycetidae</taxon>
        <taxon>Venturiales</taxon>
        <taxon>Venturiaceae</taxon>
        <taxon>Venturia</taxon>
    </lineage>
</organism>
<dbReference type="AlphaFoldDB" id="A0A517KZG3"/>
<dbReference type="OrthoDB" id="1696280at2759"/>
<dbReference type="GO" id="GO:0004165">
    <property type="term" value="F:delta(3)-delta(2)-enoyl-CoA isomerase activity"/>
    <property type="evidence" value="ECO:0007669"/>
    <property type="project" value="TreeGrafter"/>
</dbReference>
<evidence type="ECO:0000256" key="2">
    <source>
        <dbReference type="ARBA" id="ARBA00023026"/>
    </source>
</evidence>
<gene>
    <name evidence="4" type="ORF">FKW77_005070</name>
</gene>
<dbReference type="GO" id="GO:0006635">
    <property type="term" value="P:fatty acid beta-oxidation"/>
    <property type="evidence" value="ECO:0007669"/>
    <property type="project" value="TreeGrafter"/>
</dbReference>
<dbReference type="EMBL" id="CP042186">
    <property type="protein sequence ID" value="QDS68767.1"/>
    <property type="molecule type" value="Genomic_DNA"/>
</dbReference>
<evidence type="ECO:0008006" key="6">
    <source>
        <dbReference type="Google" id="ProtNLM"/>
    </source>
</evidence>
<comment type="pathway">
    <text evidence="1">Mycotoxin biosynthesis.</text>
</comment>
<dbReference type="CDD" id="cd06558">
    <property type="entry name" value="crotonase-like"/>
    <property type="match status" value="1"/>
</dbReference>
<sequence>MSLKVADKIDTSSRKATPFTIPISSTNGTIACTIPAEQVYLLTFTSAPDNRITIPFIKAFMLSLDIIEHKFPPGVVVTTSGIGKFYSNGYDLEHVVQHPDFFAGYSFPLLRRLLTYPMPTVALINGHAFGAGCFLTLAHDYRIQNPTRGFNCLPEIDMGVLIPTAVQAMFKQKMPNPTVFRDVALEGRRFGGPEALKMGWADALGGMEEVLKLIRERNLAARGATSAWGGIKEDMYAETLAAMDDEAGNGRWRDGIERGKEEKRKVSKKDVEKWKKGAKL</sequence>
<keyword evidence="5" id="KW-1185">Reference proteome</keyword>
<dbReference type="GO" id="GO:0005777">
    <property type="term" value="C:peroxisome"/>
    <property type="evidence" value="ECO:0007669"/>
    <property type="project" value="TreeGrafter"/>
</dbReference>
<dbReference type="Pfam" id="PF00378">
    <property type="entry name" value="ECH_1"/>
    <property type="match status" value="1"/>
</dbReference>
<dbReference type="PANTHER" id="PTHR11941">
    <property type="entry name" value="ENOYL-COA HYDRATASE-RELATED"/>
    <property type="match status" value="1"/>
</dbReference>
<dbReference type="STRING" id="50376.A0A517KZG3"/>
<evidence type="ECO:0000313" key="4">
    <source>
        <dbReference type="EMBL" id="QDS68767.1"/>
    </source>
</evidence>
<keyword evidence="2" id="KW-0843">Virulence</keyword>
<dbReference type="SUPFAM" id="SSF52096">
    <property type="entry name" value="ClpP/crotonase"/>
    <property type="match status" value="1"/>
</dbReference>
<protein>
    <recommendedName>
        <fullName evidence="6">Enoyl-CoA hydratase/isomerase</fullName>
    </recommendedName>
</protein>
<evidence type="ECO:0000256" key="3">
    <source>
        <dbReference type="SAM" id="MobiDB-lite"/>
    </source>
</evidence>
<accession>A0A517KZG3</accession>
<proteinExistence type="predicted"/>
<feature type="compositionally biased region" description="Basic and acidic residues" evidence="3">
    <location>
        <begin position="251"/>
        <end position="280"/>
    </location>
</feature>
<name>A0A517KZG3_9PEZI</name>
<dbReference type="Gene3D" id="3.90.226.10">
    <property type="entry name" value="2-enoyl-CoA Hydratase, Chain A, domain 1"/>
    <property type="match status" value="1"/>
</dbReference>
<dbReference type="Proteomes" id="UP000316270">
    <property type="component" value="Chromosome 2"/>
</dbReference>
<evidence type="ECO:0000313" key="5">
    <source>
        <dbReference type="Proteomes" id="UP000316270"/>
    </source>
</evidence>
<evidence type="ECO:0000256" key="1">
    <source>
        <dbReference type="ARBA" id="ARBA00004685"/>
    </source>
</evidence>
<reference evidence="4 5" key="1">
    <citation type="submission" date="2019-07" db="EMBL/GenBank/DDBJ databases">
        <title>Finished genome of Venturia effusa.</title>
        <authorList>
            <person name="Young C.A."/>
            <person name="Cox M.P."/>
            <person name="Ganley A.R.D."/>
            <person name="David W.J."/>
        </authorList>
    </citation>
    <scope>NUCLEOTIDE SEQUENCE [LARGE SCALE GENOMIC DNA]</scope>
    <source>
        <strain evidence="5">albino</strain>
    </source>
</reference>
<dbReference type="PROSITE" id="PS51257">
    <property type="entry name" value="PROKAR_LIPOPROTEIN"/>
    <property type="match status" value="1"/>
</dbReference>
<dbReference type="InterPro" id="IPR029045">
    <property type="entry name" value="ClpP/crotonase-like_dom_sf"/>
</dbReference>
<feature type="region of interest" description="Disordered" evidence="3">
    <location>
        <begin position="247"/>
        <end position="280"/>
    </location>
</feature>
<dbReference type="PANTHER" id="PTHR11941:SF75">
    <property type="entry name" value="ENOYL-COA HYDRATASE_ISOMERASE FAMILY PROTEIN"/>
    <property type="match status" value="1"/>
</dbReference>